<sequence>MFIPYSASAYGVSLDSSISATRLIDMTQNQAFKSELQVAPLLVQPVYSLKGFQREARVRFITDGTVRTDFGNQDFSIAESCASLGYKVKASSCASGTYAGKRCPYGDEYVDKCYGATDWCKNNGYAVTACALPAYPAEACPYDGKYFKKCQKDNGRACEDNEYYVSCPTGKVTDETVICPYDGSYKGCVCNPCDGYDYTAAEANAQGYHASTLVCNSCGTIKYKRVENSCNGYKECTYGGEGTDSCWRGETHLFKTCKAEGCENKCKLTVCPEGRFCEYEACSQKWCDLGCNVGTTDLETLCTRPETDCKKLGYFRTAKECGNSYRLACPFNKDIFHCF</sequence>
<comment type="caution">
    <text evidence="1">The sequence shown here is derived from an EMBL/GenBank/DDBJ whole genome shotgun (WGS) entry which is preliminary data.</text>
</comment>
<name>A0A9D1SC19_9PROT</name>
<evidence type="ECO:0000313" key="2">
    <source>
        <dbReference type="Proteomes" id="UP000824107"/>
    </source>
</evidence>
<gene>
    <name evidence="1" type="ORF">IAD20_08400</name>
</gene>
<reference evidence="1" key="2">
    <citation type="journal article" date="2021" name="PeerJ">
        <title>Extensive microbial diversity within the chicken gut microbiome revealed by metagenomics and culture.</title>
        <authorList>
            <person name="Gilroy R."/>
            <person name="Ravi A."/>
            <person name="Getino M."/>
            <person name="Pursley I."/>
            <person name="Horton D.L."/>
            <person name="Alikhan N.F."/>
            <person name="Baker D."/>
            <person name="Gharbi K."/>
            <person name="Hall N."/>
            <person name="Watson M."/>
            <person name="Adriaenssens E.M."/>
            <person name="Foster-Nyarko E."/>
            <person name="Jarju S."/>
            <person name="Secka A."/>
            <person name="Antonio M."/>
            <person name="Oren A."/>
            <person name="Chaudhuri R.R."/>
            <person name="La Ragione R."/>
            <person name="Hildebrand F."/>
            <person name="Pallen M.J."/>
        </authorList>
    </citation>
    <scope>NUCLEOTIDE SEQUENCE</scope>
    <source>
        <strain evidence="1">ChiW3-316</strain>
    </source>
</reference>
<reference evidence="1" key="1">
    <citation type="submission" date="2020-10" db="EMBL/GenBank/DDBJ databases">
        <authorList>
            <person name="Gilroy R."/>
        </authorList>
    </citation>
    <scope>NUCLEOTIDE SEQUENCE</scope>
    <source>
        <strain evidence="1">ChiW3-316</strain>
    </source>
</reference>
<proteinExistence type="predicted"/>
<dbReference type="AlphaFoldDB" id="A0A9D1SC19"/>
<dbReference type="Proteomes" id="UP000824107">
    <property type="component" value="Unassembled WGS sequence"/>
</dbReference>
<protein>
    <submittedName>
        <fullName evidence="1">Uncharacterized protein</fullName>
    </submittedName>
</protein>
<dbReference type="EMBL" id="DVNC01000058">
    <property type="protein sequence ID" value="HIU54082.1"/>
    <property type="molecule type" value="Genomic_DNA"/>
</dbReference>
<organism evidence="1 2">
    <name type="scientific">Candidatus Scatocola faecipullorum</name>
    <dbReference type="NCBI Taxonomy" id="2840917"/>
    <lineage>
        <taxon>Bacteria</taxon>
        <taxon>Pseudomonadati</taxon>
        <taxon>Pseudomonadota</taxon>
        <taxon>Alphaproteobacteria</taxon>
        <taxon>Rhodospirillales</taxon>
        <taxon>Rhodospirillaceae</taxon>
        <taxon>Rhodospirillaceae incertae sedis</taxon>
        <taxon>Candidatus Scatocola</taxon>
    </lineage>
</organism>
<evidence type="ECO:0000313" key="1">
    <source>
        <dbReference type="EMBL" id="HIU54082.1"/>
    </source>
</evidence>
<accession>A0A9D1SC19</accession>